<keyword evidence="2" id="KW-1185">Reference proteome</keyword>
<sequence>MNFLQFISINNILSLDKLFGQFVDELDSWWLNLMIDVSYEPTRIHSSTNTHTIIIDDDEVVQISIPASNNCNDTLILACPISMETKRTVCLKKNI</sequence>
<gene>
    <name evidence="1" type="ORF">MEUPH1_LOCUS13217</name>
</gene>
<name>A0AAV0WPN5_9HEMI</name>
<dbReference type="Proteomes" id="UP001160148">
    <property type="component" value="Unassembled WGS sequence"/>
</dbReference>
<accession>A0AAV0WPN5</accession>
<reference evidence="1 2" key="1">
    <citation type="submission" date="2023-01" db="EMBL/GenBank/DDBJ databases">
        <authorList>
            <person name="Whitehead M."/>
        </authorList>
    </citation>
    <scope>NUCLEOTIDE SEQUENCE [LARGE SCALE GENOMIC DNA]</scope>
</reference>
<comment type="caution">
    <text evidence="1">The sequence shown here is derived from an EMBL/GenBank/DDBJ whole genome shotgun (WGS) entry which is preliminary data.</text>
</comment>
<dbReference type="AlphaFoldDB" id="A0AAV0WPN5"/>
<evidence type="ECO:0000313" key="2">
    <source>
        <dbReference type="Proteomes" id="UP001160148"/>
    </source>
</evidence>
<organism evidence="1 2">
    <name type="scientific">Macrosiphum euphorbiae</name>
    <name type="common">potato aphid</name>
    <dbReference type="NCBI Taxonomy" id="13131"/>
    <lineage>
        <taxon>Eukaryota</taxon>
        <taxon>Metazoa</taxon>
        <taxon>Ecdysozoa</taxon>
        <taxon>Arthropoda</taxon>
        <taxon>Hexapoda</taxon>
        <taxon>Insecta</taxon>
        <taxon>Pterygota</taxon>
        <taxon>Neoptera</taxon>
        <taxon>Paraneoptera</taxon>
        <taxon>Hemiptera</taxon>
        <taxon>Sternorrhyncha</taxon>
        <taxon>Aphidomorpha</taxon>
        <taxon>Aphidoidea</taxon>
        <taxon>Aphididae</taxon>
        <taxon>Macrosiphini</taxon>
        <taxon>Macrosiphum</taxon>
    </lineage>
</organism>
<proteinExistence type="predicted"/>
<evidence type="ECO:0000313" key="1">
    <source>
        <dbReference type="EMBL" id="CAI6357609.1"/>
    </source>
</evidence>
<protein>
    <submittedName>
        <fullName evidence="1">Uncharacterized protein</fullName>
    </submittedName>
</protein>
<dbReference type="EMBL" id="CARXXK010000002">
    <property type="protein sequence ID" value="CAI6357609.1"/>
    <property type="molecule type" value="Genomic_DNA"/>
</dbReference>